<dbReference type="Gene3D" id="1.25.70.10">
    <property type="entry name" value="Transcription termination factor 3, mitochondrial"/>
    <property type="match status" value="1"/>
</dbReference>
<feature type="region of interest" description="Disordered" evidence="4">
    <location>
        <begin position="48"/>
        <end position="72"/>
    </location>
</feature>
<dbReference type="KEGG" id="cmo:103489580"/>
<dbReference type="PANTHER" id="PTHR13068:SF98">
    <property type="entry name" value="TRANSCRIPTION TERMINATION FACTOR MTERF2, CHLOROPLASTIC"/>
    <property type="match status" value="1"/>
</dbReference>
<dbReference type="GO" id="GO:0006353">
    <property type="term" value="P:DNA-templated transcription termination"/>
    <property type="evidence" value="ECO:0007669"/>
    <property type="project" value="UniProtKB-KW"/>
</dbReference>
<evidence type="ECO:0000313" key="5">
    <source>
        <dbReference type="EnsemblPlants" id="MELO3C012521.2.1"/>
    </source>
</evidence>
<dbReference type="Gramene" id="MELO3C012521.2.1">
    <property type="protein sequence ID" value="MELO3C012521.2.1"/>
    <property type="gene ID" value="MELO3C012521.2"/>
</dbReference>
<organism evidence="5">
    <name type="scientific">Cucumis melo</name>
    <name type="common">Muskmelon</name>
    <dbReference type="NCBI Taxonomy" id="3656"/>
    <lineage>
        <taxon>Eukaryota</taxon>
        <taxon>Viridiplantae</taxon>
        <taxon>Streptophyta</taxon>
        <taxon>Embryophyta</taxon>
        <taxon>Tracheophyta</taxon>
        <taxon>Spermatophyta</taxon>
        <taxon>Magnoliopsida</taxon>
        <taxon>eudicotyledons</taxon>
        <taxon>Gunneridae</taxon>
        <taxon>Pentapetalae</taxon>
        <taxon>rosids</taxon>
        <taxon>fabids</taxon>
        <taxon>Cucurbitales</taxon>
        <taxon>Cucurbitaceae</taxon>
        <taxon>Benincaseae</taxon>
        <taxon>Cucumis</taxon>
    </lineage>
</organism>
<keyword evidence="3" id="KW-0809">Transit peptide</keyword>
<comment type="similarity">
    <text evidence="1">Belongs to the mTERF family.</text>
</comment>
<accession>A0A1S3BHB5</accession>
<evidence type="ECO:0000256" key="4">
    <source>
        <dbReference type="SAM" id="MobiDB-lite"/>
    </source>
</evidence>
<keyword evidence="6" id="KW-1185">Reference proteome</keyword>
<evidence type="ECO:0000256" key="1">
    <source>
        <dbReference type="ARBA" id="ARBA00007692"/>
    </source>
</evidence>
<reference evidence="6 7" key="2">
    <citation type="submission" date="2025-05" db="UniProtKB">
        <authorList>
            <consortium name="RefSeq"/>
        </authorList>
    </citation>
    <scope>NUCLEOTIDE SEQUENCE [LARGE SCALE GENOMIC DNA]</scope>
    <source>
        <tissue evidence="7">Stem</tissue>
    </source>
</reference>
<dbReference type="SMR" id="A0A1S3BHB5"/>
<gene>
    <name evidence="5" type="primary">103489580</name>
    <name evidence="7" type="synonym">LOC103489580</name>
</gene>
<dbReference type="InterPro" id="IPR038538">
    <property type="entry name" value="MTERF_sf"/>
</dbReference>
<dbReference type="Proteomes" id="UP001652600">
    <property type="component" value="Chromosome 1"/>
</dbReference>
<feature type="region of interest" description="Disordered" evidence="4">
    <location>
        <begin position="81"/>
        <end position="100"/>
    </location>
</feature>
<sequence>MLSSSSLYSNPYPQFPPLHFCLPNPLSNVFLFTSTRIPIPTVAFAELRPHNPTEKPSTAVSDHIHPEARKHNSKSASLLNHYLSSGESPNPQNPEPPLPEDERVKLLELSLVRKRAPQFPGSIYVQSPSDFGVGSSLPPLQSLFRNGGDEFCAEDDRKMIRRALEIRRKVTSEIFKEAMRKGKFGITYTNNLLGWLSEFVDFVMIQAASMKQSPEFSHLSFNVRAKTVIEDSNVVPLIRWLKHNSLSYPQIGKLICMSKGKLESIRRLVEWLKGIHVKGGYLGLTLTKAGVNILERSNEELDEIVDYLESNGVRMVWMGFVMSRCPYLLSYSMEELKTRVEFFLNMGMNDKDFGTMVFDFPKVLGQYTFEDMNQKVNYLKEFGLDNEDVGKLLAYKPQLMNCSIEDKWKPLVKYFYYLGISKDGLKRMLTIKPVVFCLDLETIIVPKVKFFKDVGVRDDGISNMLVKFPSLLTFSLYKKIRPVVIFLMTKAGVREKDVGKVIALGPELFGYSIVHKLEVNLKYFLSLGIYTRNLGEMITDFPMLLRYNIDILRPKYQYLRRTMVRPLQDLIDFPRFFSYSLEGRIIPRHQVLVENRININLRSMLACTDEEFKNKVADIVERRQRFESGNIDGSLSIPHTTNYSINSSGLDDFSSENKE</sequence>
<dbReference type="SMART" id="SM00733">
    <property type="entry name" value="Mterf"/>
    <property type="match status" value="8"/>
</dbReference>
<name>A0A1S3BHB5_CUCME</name>
<dbReference type="EnsemblPlants" id="MELO3C012521.2.1">
    <property type="protein sequence ID" value="MELO3C012521.2.1"/>
    <property type="gene ID" value="MELO3C012521.2"/>
</dbReference>
<proteinExistence type="inferred from homology"/>
<keyword evidence="2" id="KW-0805">Transcription regulation</keyword>
<dbReference type="InterPro" id="IPR003690">
    <property type="entry name" value="MTERF"/>
</dbReference>
<dbReference type="RefSeq" id="XP_050939022.1">
    <property type="nucleotide sequence ID" value="XM_051083065.1"/>
</dbReference>
<evidence type="ECO:0000313" key="7">
    <source>
        <dbReference type="RefSeq" id="XP_050939022.1"/>
    </source>
</evidence>
<keyword evidence="2" id="KW-0804">Transcription</keyword>
<evidence type="ECO:0000313" key="6">
    <source>
        <dbReference type="Proteomes" id="UP001652600"/>
    </source>
</evidence>
<protein>
    <submittedName>
        <fullName evidence="7">Transcription termination factor MTERF2, chloroplastic</fullName>
    </submittedName>
</protein>
<dbReference type="PANTHER" id="PTHR13068">
    <property type="entry name" value="CGI-12 PROTEIN-RELATED"/>
    <property type="match status" value="1"/>
</dbReference>
<evidence type="ECO:0000256" key="3">
    <source>
        <dbReference type="ARBA" id="ARBA00022946"/>
    </source>
</evidence>
<dbReference type="eggNOG" id="KOG1267">
    <property type="taxonomic scope" value="Eukaryota"/>
</dbReference>
<reference evidence="5" key="1">
    <citation type="submission" date="2023-03" db="UniProtKB">
        <authorList>
            <consortium name="EnsemblPlants"/>
        </authorList>
    </citation>
    <scope>IDENTIFICATION</scope>
</reference>
<dbReference type="Pfam" id="PF02536">
    <property type="entry name" value="mTERF"/>
    <property type="match status" value="1"/>
</dbReference>
<evidence type="ECO:0000256" key="2">
    <source>
        <dbReference type="ARBA" id="ARBA00022472"/>
    </source>
</evidence>
<dbReference type="GO" id="GO:0003676">
    <property type="term" value="F:nucleic acid binding"/>
    <property type="evidence" value="ECO:0007669"/>
    <property type="project" value="InterPro"/>
</dbReference>
<keyword evidence="2" id="KW-0806">Transcription termination</keyword>
<dbReference type="AlphaFoldDB" id="A0A1S3BHB5"/>